<dbReference type="InterPro" id="IPR036249">
    <property type="entry name" value="Thioredoxin-like_sf"/>
</dbReference>
<sequence>MKSSSHTITALVVIYLSLIFIPVAYADPVAIQYFHQKGCHDCEITDPVIDKIEVQYNDSIVITRIETNTADGFNQWNKYGFLEVPAIVINNETKIPKEEITEEKLKTLIDEYLVEEENITEYTTEEVTRKEQEIEYINTNLNLPFAYSLGLFAGFSPCLMAILGFLLSFTAGTSNSAKSGMVRATVFGLGLVGSYLLLGLCLLSFRKSIPDLE</sequence>
<feature type="transmembrane region" description="Helical" evidence="1">
    <location>
        <begin position="181"/>
        <end position="205"/>
    </location>
</feature>
<gene>
    <name evidence="2" type="ORF">DU41_03775</name>
</gene>
<keyword evidence="1" id="KW-0472">Membrane</keyword>
<organism evidence="2 3">
    <name type="scientific">Methanosarcina mazei</name>
    <name type="common">Methanosarcina frisia</name>
    <dbReference type="NCBI Taxonomy" id="2209"/>
    <lineage>
        <taxon>Archaea</taxon>
        <taxon>Methanobacteriati</taxon>
        <taxon>Methanobacteriota</taxon>
        <taxon>Stenosarchaea group</taxon>
        <taxon>Methanomicrobia</taxon>
        <taxon>Methanosarcinales</taxon>
        <taxon>Methanosarcinaceae</taxon>
        <taxon>Methanosarcina</taxon>
    </lineage>
</organism>
<dbReference type="Proteomes" id="UP000034667">
    <property type="component" value="Unassembled WGS sequence"/>
</dbReference>
<dbReference type="AlphaFoldDB" id="A0A0F8ET58"/>
<evidence type="ECO:0000313" key="2">
    <source>
        <dbReference type="EMBL" id="KKG43006.1"/>
    </source>
</evidence>
<comment type="caution">
    <text evidence="2">The sequence shown here is derived from an EMBL/GenBank/DDBJ whole genome shotgun (WGS) entry which is preliminary data.</text>
</comment>
<accession>A0A0F8ET58</accession>
<feature type="transmembrane region" description="Helical" evidence="1">
    <location>
        <begin position="145"/>
        <end position="169"/>
    </location>
</feature>
<keyword evidence="1" id="KW-1133">Transmembrane helix</keyword>
<protein>
    <recommendedName>
        <fullName evidence="4">Cytochrome C biogenesis protein transmembrane domain-containing protein</fullName>
    </recommendedName>
</protein>
<dbReference type="EMBL" id="JJPE01000103">
    <property type="protein sequence ID" value="KKG43006.1"/>
    <property type="molecule type" value="Genomic_DNA"/>
</dbReference>
<dbReference type="Gene3D" id="3.40.30.10">
    <property type="entry name" value="Glutaredoxin"/>
    <property type="match status" value="1"/>
</dbReference>
<evidence type="ECO:0008006" key="4">
    <source>
        <dbReference type="Google" id="ProtNLM"/>
    </source>
</evidence>
<reference evidence="2 3" key="1">
    <citation type="journal article" date="2015" name="ISME J.">
        <title>Genomic and phenotypic differentiation among Methanosarcina mazei populations from Columbia River sediment.</title>
        <authorList>
            <person name="Youngblut N.D."/>
            <person name="Wirth J.S."/>
            <person name="Henriksen J.R."/>
            <person name="Smith M."/>
            <person name="Simon H."/>
            <person name="Metcalf W.W."/>
            <person name="Whitaker R.J."/>
        </authorList>
    </citation>
    <scope>NUCLEOTIDE SEQUENCE [LARGE SCALE GENOMIC DNA]</scope>
    <source>
        <strain evidence="2 3">3.F.A.2.3</strain>
    </source>
</reference>
<dbReference type="PATRIC" id="fig|2209.64.peg.852"/>
<evidence type="ECO:0000313" key="3">
    <source>
        <dbReference type="Proteomes" id="UP000034667"/>
    </source>
</evidence>
<feature type="non-terminal residue" evidence="2">
    <location>
        <position position="213"/>
    </location>
</feature>
<name>A0A0F8ET58_METMZ</name>
<proteinExistence type="predicted"/>
<evidence type="ECO:0000256" key="1">
    <source>
        <dbReference type="SAM" id="Phobius"/>
    </source>
</evidence>
<keyword evidence="1" id="KW-0812">Transmembrane</keyword>
<dbReference type="SUPFAM" id="SSF52833">
    <property type="entry name" value="Thioredoxin-like"/>
    <property type="match status" value="1"/>
</dbReference>